<evidence type="ECO:0000259" key="2">
    <source>
        <dbReference type="PROSITE" id="PS50181"/>
    </source>
</evidence>
<dbReference type="PROSITE" id="PS50181">
    <property type="entry name" value="FBOX"/>
    <property type="match status" value="1"/>
</dbReference>
<dbReference type="Pfam" id="PF12937">
    <property type="entry name" value="F-box-like"/>
    <property type="match status" value="1"/>
</dbReference>
<evidence type="ECO:0000313" key="4">
    <source>
        <dbReference type="RefSeq" id="XP_013774923.1"/>
    </source>
</evidence>
<dbReference type="Gene3D" id="3.80.10.10">
    <property type="entry name" value="Ribonuclease Inhibitor"/>
    <property type="match status" value="1"/>
</dbReference>
<dbReference type="Proteomes" id="UP000694941">
    <property type="component" value="Unplaced"/>
</dbReference>
<name>A0ABM1B4Y8_LIMPO</name>
<reference evidence="4" key="1">
    <citation type="submission" date="2025-08" db="UniProtKB">
        <authorList>
            <consortium name="RefSeq"/>
        </authorList>
    </citation>
    <scope>IDENTIFICATION</scope>
    <source>
        <tissue evidence="4">Muscle</tissue>
    </source>
</reference>
<protein>
    <submittedName>
        <fullName evidence="4">S-phase kinase-associated protein 2-like</fullName>
    </submittedName>
</protein>
<dbReference type="SMART" id="SM00256">
    <property type="entry name" value="FBOX"/>
    <property type="match status" value="1"/>
</dbReference>
<keyword evidence="3" id="KW-1185">Reference proteome</keyword>
<sequence length="451" mass="51115">MDCSDNKGSNTTDQQSRKSLCINQPVIWDVSTAHAVEILQDMGVSMLEDDLSLDSCHEPESTPQNVTNAQQRASCKAPRAPVAHSSINNQQVNTSLSSPFSRVADDFVLFRRSRQEGSLGKDHFSQISDEIILQIFKWLPKYALARCAQVSKRWKGLAYDESLWKRVDLGKKHLQPGVLGMVIDRGVIIMRLCMSEVKLPVFDSFSLIQKRHNFYRYSKLQYLDLSMVTISLEGLNEILSVCQQLRKLSLEHCRVNSDICCHIGLNTNLETLNMAMCEGLNAEGLQSILCGCRRLESWNLGWTHLSPDCIQLLVHSLPHSISHLNLSGCRQRLVNEDIATLVHQCCRLQTLDISDATFLTNEALDEIIKLEYLEHLHVSRCYSISPAHYLSLKNMSSLCRLDVFGVLTDTAIQSLRANLPHIEINRQLFSIIARPTTGIRRTSIWELRVRD</sequence>
<dbReference type="GeneID" id="106459807"/>
<dbReference type="InterPro" id="IPR032675">
    <property type="entry name" value="LRR_dom_sf"/>
</dbReference>
<accession>A0ABM1B4Y8</accession>
<organism evidence="3 4">
    <name type="scientific">Limulus polyphemus</name>
    <name type="common">Atlantic horseshoe crab</name>
    <dbReference type="NCBI Taxonomy" id="6850"/>
    <lineage>
        <taxon>Eukaryota</taxon>
        <taxon>Metazoa</taxon>
        <taxon>Ecdysozoa</taxon>
        <taxon>Arthropoda</taxon>
        <taxon>Chelicerata</taxon>
        <taxon>Merostomata</taxon>
        <taxon>Xiphosura</taxon>
        <taxon>Limulidae</taxon>
        <taxon>Limulus</taxon>
    </lineage>
</organism>
<dbReference type="SUPFAM" id="SSF81383">
    <property type="entry name" value="F-box domain"/>
    <property type="match status" value="1"/>
</dbReference>
<dbReference type="RefSeq" id="XP_013774923.1">
    <property type="nucleotide sequence ID" value="XM_013919469.2"/>
</dbReference>
<proteinExistence type="predicted"/>
<dbReference type="InterPro" id="IPR036047">
    <property type="entry name" value="F-box-like_dom_sf"/>
</dbReference>
<dbReference type="PANTHER" id="PTHR13318:SF152">
    <property type="entry name" value="F-BOX_LRR-REPEAT PROTEIN 4"/>
    <property type="match status" value="1"/>
</dbReference>
<feature type="region of interest" description="Disordered" evidence="1">
    <location>
        <begin position="56"/>
        <end position="83"/>
    </location>
</feature>
<dbReference type="InterPro" id="IPR001810">
    <property type="entry name" value="F-box_dom"/>
</dbReference>
<feature type="compositionally biased region" description="Polar residues" evidence="1">
    <location>
        <begin position="61"/>
        <end position="73"/>
    </location>
</feature>
<evidence type="ECO:0000256" key="1">
    <source>
        <dbReference type="SAM" id="MobiDB-lite"/>
    </source>
</evidence>
<dbReference type="SUPFAM" id="SSF52047">
    <property type="entry name" value="RNI-like"/>
    <property type="match status" value="1"/>
</dbReference>
<dbReference type="PANTHER" id="PTHR13318">
    <property type="entry name" value="PARTNER OF PAIRED, ISOFORM B-RELATED"/>
    <property type="match status" value="1"/>
</dbReference>
<gene>
    <name evidence="4" type="primary">LOC106459807</name>
</gene>
<feature type="domain" description="F-box" evidence="2">
    <location>
        <begin position="121"/>
        <end position="167"/>
    </location>
</feature>
<evidence type="ECO:0000313" key="3">
    <source>
        <dbReference type="Proteomes" id="UP000694941"/>
    </source>
</evidence>